<evidence type="ECO:0000256" key="4">
    <source>
        <dbReference type="ARBA" id="ARBA00022679"/>
    </source>
</evidence>
<dbReference type="EC" id="2.7.2.7" evidence="9"/>
<dbReference type="SUPFAM" id="SSF53067">
    <property type="entry name" value="Actin-like ATPase domain"/>
    <property type="match status" value="2"/>
</dbReference>
<dbReference type="NCBIfam" id="NF002834">
    <property type="entry name" value="PRK03011.1-5"/>
    <property type="match status" value="1"/>
</dbReference>
<evidence type="ECO:0000256" key="3">
    <source>
        <dbReference type="ARBA" id="ARBA00022490"/>
    </source>
</evidence>
<dbReference type="OrthoDB" id="9771859at2"/>
<accession>D2Z7Z6</accession>
<evidence type="ECO:0000313" key="12">
    <source>
        <dbReference type="Proteomes" id="UP000006427"/>
    </source>
</evidence>
<dbReference type="Proteomes" id="UP000006427">
    <property type="component" value="Unassembled WGS sequence"/>
</dbReference>
<dbReference type="NCBIfam" id="TIGR02707">
    <property type="entry name" value="butyr_kinase"/>
    <property type="match status" value="1"/>
</dbReference>
<keyword evidence="6 9" id="KW-0418">Kinase</keyword>
<keyword evidence="5 9" id="KW-0547">Nucleotide-binding</keyword>
<dbReference type="PANTHER" id="PTHR21060:SF3">
    <property type="entry name" value="BUTYRATE KINASE 2-RELATED"/>
    <property type="match status" value="1"/>
</dbReference>
<evidence type="ECO:0000256" key="1">
    <source>
        <dbReference type="ARBA" id="ARBA00004496"/>
    </source>
</evidence>
<keyword evidence="7 9" id="KW-0067">ATP-binding</keyword>
<dbReference type="HAMAP" id="MF_00542">
    <property type="entry name" value="Butyrate_kinase"/>
    <property type="match status" value="1"/>
</dbReference>
<comment type="caution">
    <text evidence="11">The sequence shown here is derived from an EMBL/GenBank/DDBJ whole genome shotgun (WGS) entry which is preliminary data.</text>
</comment>
<dbReference type="eggNOG" id="COG3426">
    <property type="taxonomic scope" value="Bacteria"/>
</dbReference>
<dbReference type="PANTHER" id="PTHR21060">
    <property type="entry name" value="ACETATE KINASE"/>
    <property type="match status" value="1"/>
</dbReference>
<dbReference type="PROSITE" id="PS01075">
    <property type="entry name" value="ACETATE_KINASE_1"/>
    <property type="match status" value="1"/>
</dbReference>
<name>D2Z7Z6_9BACT</name>
<evidence type="ECO:0000313" key="11">
    <source>
        <dbReference type="EMBL" id="EFC91593.1"/>
    </source>
</evidence>
<dbReference type="RefSeq" id="WP_005661075.1">
    <property type="nucleotide sequence ID" value="NZ_ABTR02000001.1"/>
</dbReference>
<dbReference type="GO" id="GO:0047761">
    <property type="term" value="F:butyrate kinase activity"/>
    <property type="evidence" value="ECO:0007669"/>
    <property type="project" value="UniProtKB-UniRule"/>
</dbReference>
<evidence type="ECO:0000256" key="10">
    <source>
        <dbReference type="RuleBase" id="RU003835"/>
    </source>
</evidence>
<dbReference type="GO" id="GO:0006083">
    <property type="term" value="P:acetate metabolic process"/>
    <property type="evidence" value="ECO:0007669"/>
    <property type="project" value="TreeGrafter"/>
</dbReference>
<dbReference type="GO" id="GO:0005524">
    <property type="term" value="F:ATP binding"/>
    <property type="evidence" value="ECO:0007669"/>
    <property type="project" value="UniProtKB-KW"/>
</dbReference>
<evidence type="ECO:0000256" key="5">
    <source>
        <dbReference type="ARBA" id="ARBA00022741"/>
    </source>
</evidence>
<dbReference type="PRINTS" id="PR00471">
    <property type="entry name" value="ACETATEKNASE"/>
</dbReference>
<dbReference type="STRING" id="469381.Dpep_1567"/>
<keyword evidence="12" id="KW-1185">Reference proteome</keyword>
<proteinExistence type="inferred from homology"/>
<evidence type="ECO:0000256" key="6">
    <source>
        <dbReference type="ARBA" id="ARBA00022777"/>
    </source>
</evidence>
<gene>
    <name evidence="9" type="primary">buk</name>
    <name evidence="11" type="ORF">Dpep_1567</name>
</gene>
<evidence type="ECO:0000256" key="2">
    <source>
        <dbReference type="ARBA" id="ARBA00008748"/>
    </source>
</evidence>
<protein>
    <recommendedName>
        <fullName evidence="9">Probable butyrate kinase</fullName>
        <shortName evidence="9">BK</shortName>
        <ecNumber evidence="9">2.7.2.7</ecNumber>
    </recommendedName>
    <alternativeName>
        <fullName evidence="9">Branched-chain carboxylic acid kinase</fullName>
    </alternativeName>
</protein>
<comment type="catalytic activity">
    <reaction evidence="8 9">
        <text>butanoate + ATP = butanoyl phosphate + ADP</text>
        <dbReference type="Rhea" id="RHEA:13585"/>
        <dbReference type="ChEBI" id="CHEBI:17968"/>
        <dbReference type="ChEBI" id="CHEBI:30616"/>
        <dbReference type="ChEBI" id="CHEBI:58079"/>
        <dbReference type="ChEBI" id="CHEBI:456216"/>
        <dbReference type="EC" id="2.7.2.7"/>
    </reaction>
</comment>
<evidence type="ECO:0000256" key="8">
    <source>
        <dbReference type="ARBA" id="ARBA00048596"/>
    </source>
</evidence>
<keyword evidence="3 9" id="KW-0963">Cytoplasm</keyword>
<evidence type="ECO:0000256" key="9">
    <source>
        <dbReference type="HAMAP-Rule" id="MF_00542"/>
    </source>
</evidence>
<keyword evidence="4 9" id="KW-0808">Transferase</keyword>
<dbReference type="CDD" id="cd24011">
    <property type="entry name" value="ASKHA_NBD_BK"/>
    <property type="match status" value="1"/>
</dbReference>
<dbReference type="EMBL" id="ABTR02000001">
    <property type="protein sequence ID" value="EFC91593.1"/>
    <property type="molecule type" value="Genomic_DNA"/>
</dbReference>
<dbReference type="InterPro" id="IPR023865">
    <property type="entry name" value="Aliphatic_acid_kinase_CS"/>
</dbReference>
<dbReference type="GO" id="GO:0008776">
    <property type="term" value="F:acetate kinase activity"/>
    <property type="evidence" value="ECO:0007669"/>
    <property type="project" value="TreeGrafter"/>
</dbReference>
<comment type="similarity">
    <text evidence="2 9 10">Belongs to the acetokinase family.</text>
</comment>
<sequence length="362" mass="38474">MSYEVLAINPGSTSTKIAWFDDGSQRWSETVRHDADRIASFSKTADQYLFRMETIEKAVKAKGSSLDDLSCVVGRGGIIDPIPGGTYEVDQALLARLRSGKPWDHASNLGGILADAIASSRGIPAFIVDPVSVDELDDLARLSGLPELPRVPLNHALNVKATVRRAAKDLGLDWQSSKYVVVHMGGGMTICAHSDGKLIDFNSGNDFGPFSPERAGGMPAGDLVGLCFGGKIPMPDLKNRLAGKGGVFAYLGTSDMREVSERASSGDEKAELVRNAMSFQMAGAIGSMAAALSGDVTAILFTGGIAYDSEFVASVQRRVQWIAPCLVYPGEGEMEALVEGALRVLKGEEKARSYADTVKGVL</sequence>
<dbReference type="PaxDb" id="469381-Dpep_1567"/>
<dbReference type="Pfam" id="PF00871">
    <property type="entry name" value="Acetate_kinase"/>
    <property type="match status" value="1"/>
</dbReference>
<dbReference type="AlphaFoldDB" id="D2Z7Z6"/>
<comment type="subcellular location">
    <subcellularLocation>
        <location evidence="1 9">Cytoplasm</location>
    </subcellularLocation>
</comment>
<dbReference type="InterPro" id="IPR000890">
    <property type="entry name" value="Aliphatic_acid_kin_short-chain"/>
</dbReference>
<dbReference type="InterPro" id="IPR043129">
    <property type="entry name" value="ATPase_NBD"/>
</dbReference>
<organism evidence="11 12">
    <name type="scientific">Dethiosulfovibrio peptidovorans DSM 11002</name>
    <dbReference type="NCBI Taxonomy" id="469381"/>
    <lineage>
        <taxon>Bacteria</taxon>
        <taxon>Thermotogati</taxon>
        <taxon>Synergistota</taxon>
        <taxon>Synergistia</taxon>
        <taxon>Synergistales</taxon>
        <taxon>Dethiosulfovibrionaceae</taxon>
        <taxon>Dethiosulfovibrio</taxon>
    </lineage>
</organism>
<dbReference type="GO" id="GO:0005737">
    <property type="term" value="C:cytoplasm"/>
    <property type="evidence" value="ECO:0007669"/>
    <property type="project" value="UniProtKB-SubCell"/>
</dbReference>
<dbReference type="Gene3D" id="3.30.420.40">
    <property type="match status" value="2"/>
</dbReference>
<dbReference type="PIRSF" id="PIRSF036458">
    <property type="entry name" value="Butyrate_kin"/>
    <property type="match status" value="1"/>
</dbReference>
<reference evidence="11 12" key="1">
    <citation type="journal article" date="2010" name="Stand. Genomic Sci.">
        <title>Permanent draft genome sequence of Dethiosulfovibrio peptidovorans type strain (SEBR 4207).</title>
        <authorList>
            <person name="Labutti K."/>
            <person name="Mayilraj S."/>
            <person name="Clum A."/>
            <person name="Lucas S."/>
            <person name="Glavina Del Rio T."/>
            <person name="Nolan M."/>
            <person name="Tice H."/>
            <person name="Cheng J.F."/>
            <person name="Pitluck S."/>
            <person name="Liolios K."/>
            <person name="Ivanova N."/>
            <person name="Mavromatis K."/>
            <person name="Mikhailova N."/>
            <person name="Pati A."/>
            <person name="Goodwin L."/>
            <person name="Chen A."/>
            <person name="Palaniappan K."/>
            <person name="Land M."/>
            <person name="Hauser L."/>
            <person name="Chang Y.J."/>
            <person name="Jeffries C.D."/>
            <person name="Rohde M."/>
            <person name="Spring S."/>
            <person name="Goker M."/>
            <person name="Woyke T."/>
            <person name="Bristow J."/>
            <person name="Eisen J.A."/>
            <person name="Markowitz V."/>
            <person name="Hugenholtz P."/>
            <person name="Kyrpides N.C."/>
            <person name="Klenk H.P."/>
            <person name="Lapidus A."/>
        </authorList>
    </citation>
    <scope>NUCLEOTIDE SEQUENCE [LARGE SCALE GENOMIC DNA]</scope>
    <source>
        <strain evidence="11 12">DSM 11002</strain>
    </source>
</reference>
<dbReference type="InterPro" id="IPR011245">
    <property type="entry name" value="Butyrate_kin"/>
</dbReference>
<evidence type="ECO:0000256" key="7">
    <source>
        <dbReference type="ARBA" id="ARBA00022840"/>
    </source>
</evidence>